<evidence type="ECO:0000313" key="2">
    <source>
        <dbReference type="EMBL" id="KAF9880639.1"/>
    </source>
</evidence>
<dbReference type="GeneID" id="62157474"/>
<proteinExistence type="predicted"/>
<accession>A0A9P6ID65</accession>
<name>A0A9P6ID65_9PEZI</name>
<reference evidence="2" key="1">
    <citation type="submission" date="2020-03" db="EMBL/GenBank/DDBJ databases">
        <authorList>
            <person name="He L."/>
        </authorList>
    </citation>
    <scope>NUCLEOTIDE SEQUENCE</scope>
    <source>
        <strain evidence="2">CkLH20</strain>
    </source>
</reference>
<gene>
    <name evidence="2" type="ORF">CkaCkLH20_01681</name>
</gene>
<reference evidence="2" key="2">
    <citation type="submission" date="2020-11" db="EMBL/GenBank/DDBJ databases">
        <title>Whole genome sequencing of Colletotrichum sp.</title>
        <authorList>
            <person name="Li H."/>
        </authorList>
    </citation>
    <scope>NUCLEOTIDE SEQUENCE</scope>
    <source>
        <strain evidence="2">CkLH20</strain>
    </source>
</reference>
<dbReference type="EMBL" id="JAATWM020000004">
    <property type="protein sequence ID" value="KAF9880639.1"/>
    <property type="molecule type" value="Genomic_DNA"/>
</dbReference>
<comment type="caution">
    <text evidence="2">The sequence shown here is derived from an EMBL/GenBank/DDBJ whole genome shotgun (WGS) entry which is preliminary data.</text>
</comment>
<dbReference type="OrthoDB" id="4814917at2759"/>
<feature type="region of interest" description="Disordered" evidence="1">
    <location>
        <begin position="174"/>
        <end position="223"/>
    </location>
</feature>
<dbReference type="Proteomes" id="UP000781932">
    <property type="component" value="Unassembled WGS sequence"/>
</dbReference>
<dbReference type="AlphaFoldDB" id="A0A9P6ID65"/>
<feature type="compositionally biased region" description="Low complexity" evidence="1">
    <location>
        <begin position="174"/>
        <end position="213"/>
    </location>
</feature>
<evidence type="ECO:0000256" key="1">
    <source>
        <dbReference type="SAM" id="MobiDB-lite"/>
    </source>
</evidence>
<sequence>MAQNAKTLRGSGEATAARTLESITGQIERHSIGMPAVVEFGANQTKSTRGFEEQQRKMLAQHARVSIPILEPAAKVAGNVRYAVASDEARQLVGVIGDVRAGGDTVVIDQLIAKDKARQMGGTISGHVALEFMKCAKVISNILSQPILQILLVQEGVDAVNPAYTTPFHALGPLSNSSESTPTSPSSSASGPPTACAKKPTPTTRASPSALSPTTPPPGSSPLISANSILSNLALSTSLVTFDDYPMDGVKAKAEHMPGDAALDEEVARLGNEFRQILHEGTGRDFVLVYLNYAFGNEGPEQWYEHEQRYGHEEWRMTRLQEVKVAYDSNDLFSFYGPVA</sequence>
<protein>
    <submittedName>
        <fullName evidence="2">FAD binding domain-containing protein</fullName>
    </submittedName>
</protein>
<organism evidence="2 3">
    <name type="scientific">Colletotrichum karsti</name>
    <dbReference type="NCBI Taxonomy" id="1095194"/>
    <lineage>
        <taxon>Eukaryota</taxon>
        <taxon>Fungi</taxon>
        <taxon>Dikarya</taxon>
        <taxon>Ascomycota</taxon>
        <taxon>Pezizomycotina</taxon>
        <taxon>Sordariomycetes</taxon>
        <taxon>Hypocreomycetidae</taxon>
        <taxon>Glomerellales</taxon>
        <taxon>Glomerellaceae</taxon>
        <taxon>Colletotrichum</taxon>
        <taxon>Colletotrichum boninense species complex</taxon>
    </lineage>
</organism>
<keyword evidence="3" id="KW-1185">Reference proteome</keyword>
<evidence type="ECO:0000313" key="3">
    <source>
        <dbReference type="Proteomes" id="UP000781932"/>
    </source>
</evidence>
<dbReference type="RefSeq" id="XP_038750100.1">
    <property type="nucleotide sequence ID" value="XM_038884400.1"/>
</dbReference>